<dbReference type="AlphaFoldDB" id="A0A4V2S1X3"/>
<accession>A0A4V2S1X3</accession>
<feature type="compositionally biased region" description="Basic and acidic residues" evidence="1">
    <location>
        <begin position="1"/>
        <end position="18"/>
    </location>
</feature>
<gene>
    <name evidence="2" type="ORF">EV148_10816</name>
</gene>
<proteinExistence type="predicted"/>
<sequence length="52" mass="5915">MNAKHRDDETVSPHRDAGMNDPEPSVSDGRRTGRKEPGKSEEFSEDEDDDER</sequence>
<reference evidence="2 3" key="1">
    <citation type="journal article" date="2015" name="Stand. Genomic Sci.">
        <title>Genomic Encyclopedia of Bacterial and Archaeal Type Strains, Phase III: the genomes of soil and plant-associated and newly described type strains.</title>
        <authorList>
            <person name="Whitman W.B."/>
            <person name="Woyke T."/>
            <person name="Klenk H.P."/>
            <person name="Zhou Y."/>
            <person name="Lilburn T.G."/>
            <person name="Beck B.J."/>
            <person name="De Vos P."/>
            <person name="Vandamme P."/>
            <person name="Eisen J.A."/>
            <person name="Garrity G."/>
            <person name="Hugenholtz P."/>
            <person name="Kyrpides N.C."/>
        </authorList>
    </citation>
    <scope>NUCLEOTIDE SEQUENCE [LARGE SCALE GENOMIC DNA]</scope>
    <source>
        <strain evidence="2 3">A3</strain>
    </source>
</reference>
<dbReference type="EMBL" id="SLWQ01000008">
    <property type="protein sequence ID" value="TCO38180.1"/>
    <property type="molecule type" value="Genomic_DNA"/>
</dbReference>
<feature type="compositionally biased region" description="Basic and acidic residues" evidence="1">
    <location>
        <begin position="28"/>
        <end position="42"/>
    </location>
</feature>
<name>A0A4V2S1X3_9GAMM</name>
<organism evidence="2 3">
    <name type="scientific">Dokdonella fugitiva</name>
    <dbReference type="NCBI Taxonomy" id="328517"/>
    <lineage>
        <taxon>Bacteria</taxon>
        <taxon>Pseudomonadati</taxon>
        <taxon>Pseudomonadota</taxon>
        <taxon>Gammaproteobacteria</taxon>
        <taxon>Lysobacterales</taxon>
        <taxon>Rhodanobacteraceae</taxon>
        <taxon>Dokdonella</taxon>
    </lineage>
</organism>
<evidence type="ECO:0000313" key="3">
    <source>
        <dbReference type="Proteomes" id="UP000294862"/>
    </source>
</evidence>
<feature type="region of interest" description="Disordered" evidence="1">
    <location>
        <begin position="1"/>
        <end position="52"/>
    </location>
</feature>
<feature type="compositionally biased region" description="Acidic residues" evidence="1">
    <location>
        <begin position="43"/>
        <end position="52"/>
    </location>
</feature>
<dbReference type="Proteomes" id="UP000294862">
    <property type="component" value="Unassembled WGS sequence"/>
</dbReference>
<dbReference type="RefSeq" id="WP_158287474.1">
    <property type="nucleotide sequence ID" value="NZ_JACGXM010000014.1"/>
</dbReference>
<keyword evidence="3" id="KW-1185">Reference proteome</keyword>
<evidence type="ECO:0000313" key="2">
    <source>
        <dbReference type="EMBL" id="TCO38180.1"/>
    </source>
</evidence>
<protein>
    <submittedName>
        <fullName evidence="2">Uncharacterized protein</fullName>
    </submittedName>
</protein>
<evidence type="ECO:0000256" key="1">
    <source>
        <dbReference type="SAM" id="MobiDB-lite"/>
    </source>
</evidence>
<comment type="caution">
    <text evidence="2">The sequence shown here is derived from an EMBL/GenBank/DDBJ whole genome shotgun (WGS) entry which is preliminary data.</text>
</comment>